<gene>
    <name evidence="3" type="ORF">DFR64_1955</name>
</gene>
<dbReference type="RefSeq" id="WP_116225235.1">
    <property type="nucleotide sequence ID" value="NZ_AP018437.1"/>
</dbReference>
<dbReference type="PANTHER" id="PTHR43048:SF3">
    <property type="entry name" value="METHYLMALONYL-COA EPIMERASE, MITOCHONDRIAL"/>
    <property type="match status" value="1"/>
</dbReference>
<name>A0A347ZNU9_9CHLR</name>
<comment type="caution">
    <text evidence="3">The sequence shown here is derived from an EMBL/GenBank/DDBJ whole genome shotgun (WGS) entry which is preliminary data.</text>
</comment>
<evidence type="ECO:0000313" key="3">
    <source>
        <dbReference type="EMBL" id="REG08583.1"/>
    </source>
</evidence>
<dbReference type="PANTHER" id="PTHR43048">
    <property type="entry name" value="METHYLMALONYL-COA EPIMERASE"/>
    <property type="match status" value="1"/>
</dbReference>
<organism evidence="3 4">
    <name type="scientific">Pelolinea submarina</name>
    <dbReference type="NCBI Taxonomy" id="913107"/>
    <lineage>
        <taxon>Bacteria</taxon>
        <taxon>Bacillati</taxon>
        <taxon>Chloroflexota</taxon>
        <taxon>Anaerolineae</taxon>
        <taxon>Anaerolineales</taxon>
        <taxon>Anaerolineaceae</taxon>
        <taxon>Pelolinea</taxon>
    </lineage>
</organism>
<dbReference type="PROSITE" id="PS51819">
    <property type="entry name" value="VOC"/>
    <property type="match status" value="1"/>
</dbReference>
<evidence type="ECO:0000259" key="2">
    <source>
        <dbReference type="PROSITE" id="PS51819"/>
    </source>
</evidence>
<sequence>MQKKERFTLDQVSYLVKDIGKAAEQLQDLLGIGPFEIHDWPPPETDPQSFIEGQPANWRMSIGFAQAGSVHLELIQPLEGNPLLDAFLENTDSGLHHLRFTVDDLEQAIADFQAKGYKLLARGCGAHPGSRWAYFDTREVLNGLIIELRSCHNAESGDAPPWLSACFEP</sequence>
<dbReference type="GO" id="GO:0051213">
    <property type="term" value="F:dioxygenase activity"/>
    <property type="evidence" value="ECO:0007669"/>
    <property type="project" value="UniProtKB-KW"/>
</dbReference>
<accession>A0A347ZNU9</accession>
<dbReference type="Pfam" id="PF13669">
    <property type="entry name" value="Glyoxalase_4"/>
    <property type="match status" value="1"/>
</dbReference>
<dbReference type="EMBL" id="QUMS01000002">
    <property type="protein sequence ID" value="REG08583.1"/>
    <property type="molecule type" value="Genomic_DNA"/>
</dbReference>
<dbReference type="InterPro" id="IPR037523">
    <property type="entry name" value="VOC_core"/>
</dbReference>
<feature type="domain" description="VOC" evidence="2">
    <location>
        <begin position="8"/>
        <end position="151"/>
    </location>
</feature>
<protein>
    <submittedName>
        <fullName evidence="3">Glyoxalase/bleomycin resistance protein/dioxygenase superfamily protein</fullName>
    </submittedName>
</protein>
<dbReference type="SUPFAM" id="SSF54593">
    <property type="entry name" value="Glyoxalase/Bleomycin resistance protein/Dihydroxybiphenyl dioxygenase"/>
    <property type="match status" value="1"/>
</dbReference>
<dbReference type="AlphaFoldDB" id="A0A347ZNU9"/>
<keyword evidence="3" id="KW-0560">Oxidoreductase</keyword>
<dbReference type="GO" id="GO:0046491">
    <property type="term" value="P:L-methylmalonyl-CoA metabolic process"/>
    <property type="evidence" value="ECO:0007669"/>
    <property type="project" value="TreeGrafter"/>
</dbReference>
<dbReference type="Gene3D" id="3.10.180.10">
    <property type="entry name" value="2,3-Dihydroxybiphenyl 1,2-Dioxygenase, domain 1"/>
    <property type="match status" value="1"/>
</dbReference>
<evidence type="ECO:0000313" key="4">
    <source>
        <dbReference type="Proteomes" id="UP000256388"/>
    </source>
</evidence>
<keyword evidence="1" id="KW-0479">Metal-binding</keyword>
<dbReference type="InterPro" id="IPR029068">
    <property type="entry name" value="Glyas_Bleomycin-R_OHBP_Dase"/>
</dbReference>
<dbReference type="OrthoDB" id="9788468at2"/>
<keyword evidence="3" id="KW-0223">Dioxygenase</keyword>
<dbReference type="Proteomes" id="UP000256388">
    <property type="component" value="Unassembled WGS sequence"/>
</dbReference>
<dbReference type="InterPro" id="IPR051785">
    <property type="entry name" value="MMCE/EMCE_epimerase"/>
</dbReference>
<dbReference type="GO" id="GO:0046872">
    <property type="term" value="F:metal ion binding"/>
    <property type="evidence" value="ECO:0007669"/>
    <property type="project" value="UniProtKB-KW"/>
</dbReference>
<dbReference type="GO" id="GO:0004493">
    <property type="term" value="F:methylmalonyl-CoA epimerase activity"/>
    <property type="evidence" value="ECO:0007669"/>
    <property type="project" value="TreeGrafter"/>
</dbReference>
<reference evidence="3 4" key="1">
    <citation type="submission" date="2018-08" db="EMBL/GenBank/DDBJ databases">
        <title>Genomic Encyclopedia of Type Strains, Phase IV (KMG-IV): sequencing the most valuable type-strain genomes for metagenomic binning, comparative biology and taxonomic classification.</title>
        <authorList>
            <person name="Goeker M."/>
        </authorList>
    </citation>
    <scope>NUCLEOTIDE SEQUENCE [LARGE SCALE GENOMIC DNA]</scope>
    <source>
        <strain evidence="3 4">DSM 23923</strain>
    </source>
</reference>
<evidence type="ECO:0000256" key="1">
    <source>
        <dbReference type="ARBA" id="ARBA00022723"/>
    </source>
</evidence>
<proteinExistence type="predicted"/>
<keyword evidence="4" id="KW-1185">Reference proteome</keyword>